<organism evidence="2 3">
    <name type="scientific">Cercophora samala</name>
    <dbReference type="NCBI Taxonomy" id="330535"/>
    <lineage>
        <taxon>Eukaryota</taxon>
        <taxon>Fungi</taxon>
        <taxon>Dikarya</taxon>
        <taxon>Ascomycota</taxon>
        <taxon>Pezizomycotina</taxon>
        <taxon>Sordariomycetes</taxon>
        <taxon>Sordariomycetidae</taxon>
        <taxon>Sordariales</taxon>
        <taxon>Lasiosphaeriaceae</taxon>
        <taxon>Cercophora</taxon>
    </lineage>
</organism>
<dbReference type="AlphaFoldDB" id="A0AA39ZEY8"/>
<dbReference type="EMBL" id="JAULSY010000038">
    <property type="protein sequence ID" value="KAK0669790.1"/>
    <property type="molecule type" value="Genomic_DNA"/>
</dbReference>
<keyword evidence="1" id="KW-0175">Coiled coil</keyword>
<gene>
    <name evidence="2" type="ORF">QBC41DRAFT_372938</name>
</gene>
<evidence type="ECO:0000313" key="2">
    <source>
        <dbReference type="EMBL" id="KAK0669790.1"/>
    </source>
</evidence>
<keyword evidence="3" id="KW-1185">Reference proteome</keyword>
<protein>
    <submittedName>
        <fullName evidence="2">Uncharacterized protein</fullName>
    </submittedName>
</protein>
<reference evidence="2" key="1">
    <citation type="submission" date="2023-06" db="EMBL/GenBank/DDBJ databases">
        <title>Genome-scale phylogeny and comparative genomics of the fungal order Sordariales.</title>
        <authorList>
            <consortium name="Lawrence Berkeley National Laboratory"/>
            <person name="Hensen N."/>
            <person name="Bonometti L."/>
            <person name="Westerberg I."/>
            <person name="Brannstrom I.O."/>
            <person name="Guillou S."/>
            <person name="Cros-Aarteil S."/>
            <person name="Calhoun S."/>
            <person name="Haridas S."/>
            <person name="Kuo A."/>
            <person name="Mondo S."/>
            <person name="Pangilinan J."/>
            <person name="Riley R."/>
            <person name="Labutti K."/>
            <person name="Andreopoulos B."/>
            <person name="Lipzen A."/>
            <person name="Chen C."/>
            <person name="Yanf M."/>
            <person name="Daum C."/>
            <person name="Ng V."/>
            <person name="Clum A."/>
            <person name="Steindorff A."/>
            <person name="Ohm R."/>
            <person name="Martin F."/>
            <person name="Silar P."/>
            <person name="Natvig D."/>
            <person name="Lalanne C."/>
            <person name="Gautier V."/>
            <person name="Ament-Velasquez S.L."/>
            <person name="Kruys A."/>
            <person name="Hutchinson M.I."/>
            <person name="Powell A.J."/>
            <person name="Barry K."/>
            <person name="Miller A.N."/>
            <person name="Grigoriev I.V."/>
            <person name="Debuchy R."/>
            <person name="Gladieux P."/>
            <person name="Thoren M.H."/>
            <person name="Johannesson H."/>
        </authorList>
    </citation>
    <scope>NUCLEOTIDE SEQUENCE</scope>
    <source>
        <strain evidence="2">CBS 307.81</strain>
    </source>
</reference>
<name>A0AA39ZEY8_9PEZI</name>
<proteinExistence type="predicted"/>
<dbReference type="Gene3D" id="1.10.287.1490">
    <property type="match status" value="1"/>
</dbReference>
<dbReference type="Proteomes" id="UP001174997">
    <property type="component" value="Unassembled WGS sequence"/>
</dbReference>
<accession>A0AA39ZEY8</accession>
<feature type="coiled-coil region" evidence="1">
    <location>
        <begin position="265"/>
        <end position="362"/>
    </location>
</feature>
<evidence type="ECO:0000256" key="1">
    <source>
        <dbReference type="SAM" id="Coils"/>
    </source>
</evidence>
<sequence>MAPSSSQARLHDEMDCLQEIITSVAESPAIQADAGTMSLFEHLKTRLQAFAALLSDCTGNMEAESHALQEAMLSVSELKELLRLQVKDQVKNLFLESLHQQVESRDGVGLQAVRDAVAGLGPVWDQKHGEVEKGIGNVDAKLDTVASNVLSQFGDIQTKVLTRIDEVNKRIDNVQTKLNSVAHKETLDKVASEVLSMQHGLQANGAVLQDAVGELTVGLQDVSDKLEAREDLYADQRDDVREIRHVVETEKHGLKRKILDLTARQDGFYREIQVLNDENQRLEANVDALTSSNAHLEHVLGCKTGKITELEGLADQQASRIAELDAQVTALHSSAAQDAGRVSELLRDKAMLEADKQSLSLQVAEVTVQLEAKGEQCVRLEDQRASLVSERDGMVTDLALLQQQLCHAAQSVEAAESKRESIQTEMNSRHDEIGGLRQALADARLVAARCQGHQHLENWNADLRLQRQKMEEELSNLRHRLVSGEAQLSELRDENSGLRGDLEKLHAAASEHEASVRELRDRVGSGGPGVVGTGLGGEISALRIAVEDHDTALLGQVAAHQATIDMAPNNLNYFKSNQIKAT</sequence>
<feature type="coiled-coil region" evidence="1">
    <location>
        <begin position="453"/>
        <end position="522"/>
    </location>
</feature>
<dbReference type="SUPFAM" id="SSF57997">
    <property type="entry name" value="Tropomyosin"/>
    <property type="match status" value="1"/>
</dbReference>
<comment type="caution">
    <text evidence="2">The sequence shown here is derived from an EMBL/GenBank/DDBJ whole genome shotgun (WGS) entry which is preliminary data.</text>
</comment>
<evidence type="ECO:0000313" key="3">
    <source>
        <dbReference type="Proteomes" id="UP001174997"/>
    </source>
</evidence>